<dbReference type="InterPro" id="IPR044135">
    <property type="entry name" value="Met-tRNA-FMT_C"/>
</dbReference>
<dbReference type="HAMAP" id="MF_00182">
    <property type="entry name" value="Formyl_trans"/>
    <property type="match status" value="1"/>
</dbReference>
<comment type="function">
    <text evidence="1 8">Attaches a formyl group to the free amino group of methionyl-tRNA(fMet). The formyl group appears to play a dual role in the initiator identity of N-formylmethionyl-tRNA by promoting its recognition by IF2 and preventing the misappropriation of this tRNA by the elongation apparatus.</text>
</comment>
<dbReference type="OrthoDB" id="9802815at2"/>
<evidence type="ECO:0000256" key="7">
    <source>
        <dbReference type="ARBA" id="ARBA00048558"/>
    </source>
</evidence>
<dbReference type="InterPro" id="IPR005793">
    <property type="entry name" value="Formyl_trans_C"/>
</dbReference>
<dbReference type="NCBIfam" id="TIGR00460">
    <property type="entry name" value="fmt"/>
    <property type="match status" value="1"/>
</dbReference>
<name>A0A545T1D8_9GAMM</name>
<feature type="domain" description="Formyl transferase N-terminal" evidence="9">
    <location>
        <begin position="7"/>
        <end position="182"/>
    </location>
</feature>
<dbReference type="AlphaFoldDB" id="A0A545T1D8"/>
<dbReference type="GO" id="GO:0004479">
    <property type="term" value="F:methionyl-tRNA formyltransferase activity"/>
    <property type="evidence" value="ECO:0007669"/>
    <property type="project" value="UniProtKB-UniRule"/>
</dbReference>
<dbReference type="Gene3D" id="3.10.25.10">
    <property type="entry name" value="Formyl transferase, C-terminal domain"/>
    <property type="match status" value="1"/>
</dbReference>
<protein>
    <recommendedName>
        <fullName evidence="4 8">Methionyl-tRNA formyltransferase</fullName>
        <ecNumber evidence="3 8">2.1.2.9</ecNumber>
    </recommendedName>
</protein>
<evidence type="ECO:0000256" key="8">
    <source>
        <dbReference type="HAMAP-Rule" id="MF_00182"/>
    </source>
</evidence>
<dbReference type="SUPFAM" id="SSF53328">
    <property type="entry name" value="Formyltransferase"/>
    <property type="match status" value="1"/>
</dbReference>
<evidence type="ECO:0000256" key="1">
    <source>
        <dbReference type="ARBA" id="ARBA00002606"/>
    </source>
</evidence>
<keyword evidence="5 8" id="KW-0808">Transferase</keyword>
<dbReference type="InterPro" id="IPR037022">
    <property type="entry name" value="Formyl_trans_C_sf"/>
</dbReference>
<evidence type="ECO:0000256" key="2">
    <source>
        <dbReference type="ARBA" id="ARBA00010699"/>
    </source>
</evidence>
<comment type="catalytic activity">
    <reaction evidence="7 8">
        <text>L-methionyl-tRNA(fMet) + (6R)-10-formyltetrahydrofolate = N-formyl-L-methionyl-tRNA(fMet) + (6S)-5,6,7,8-tetrahydrofolate + H(+)</text>
        <dbReference type="Rhea" id="RHEA:24380"/>
        <dbReference type="Rhea" id="RHEA-COMP:9952"/>
        <dbReference type="Rhea" id="RHEA-COMP:9953"/>
        <dbReference type="ChEBI" id="CHEBI:15378"/>
        <dbReference type="ChEBI" id="CHEBI:57453"/>
        <dbReference type="ChEBI" id="CHEBI:78530"/>
        <dbReference type="ChEBI" id="CHEBI:78844"/>
        <dbReference type="ChEBI" id="CHEBI:195366"/>
        <dbReference type="EC" id="2.1.2.9"/>
    </reaction>
</comment>
<dbReference type="InterPro" id="IPR036477">
    <property type="entry name" value="Formyl_transf_N_sf"/>
</dbReference>
<dbReference type="SUPFAM" id="SSF50486">
    <property type="entry name" value="FMT C-terminal domain-like"/>
    <property type="match status" value="1"/>
</dbReference>
<evidence type="ECO:0000313" key="11">
    <source>
        <dbReference type="EMBL" id="TQV71030.1"/>
    </source>
</evidence>
<dbReference type="InterPro" id="IPR041711">
    <property type="entry name" value="Met-tRNA-FMT_N"/>
</dbReference>
<dbReference type="GO" id="GO:0005829">
    <property type="term" value="C:cytosol"/>
    <property type="evidence" value="ECO:0007669"/>
    <property type="project" value="TreeGrafter"/>
</dbReference>
<comment type="similarity">
    <text evidence="2 8">Belongs to the Fmt family.</text>
</comment>
<organism evidence="11 12">
    <name type="scientific">Aliikangiella marina</name>
    <dbReference type="NCBI Taxonomy" id="1712262"/>
    <lineage>
        <taxon>Bacteria</taxon>
        <taxon>Pseudomonadati</taxon>
        <taxon>Pseudomonadota</taxon>
        <taxon>Gammaproteobacteria</taxon>
        <taxon>Oceanospirillales</taxon>
        <taxon>Pleioneaceae</taxon>
        <taxon>Aliikangiella</taxon>
    </lineage>
</organism>
<evidence type="ECO:0000256" key="5">
    <source>
        <dbReference type="ARBA" id="ARBA00022679"/>
    </source>
</evidence>
<dbReference type="PANTHER" id="PTHR11138:SF5">
    <property type="entry name" value="METHIONYL-TRNA FORMYLTRANSFERASE, MITOCHONDRIAL"/>
    <property type="match status" value="1"/>
</dbReference>
<evidence type="ECO:0000259" key="10">
    <source>
        <dbReference type="Pfam" id="PF02911"/>
    </source>
</evidence>
<dbReference type="Pfam" id="PF02911">
    <property type="entry name" value="Formyl_trans_C"/>
    <property type="match status" value="1"/>
</dbReference>
<dbReference type="RefSeq" id="WP_142944247.1">
    <property type="nucleotide sequence ID" value="NZ_VIKR01000007.1"/>
</dbReference>
<accession>A0A545T1D8</accession>
<dbReference type="InterPro" id="IPR001555">
    <property type="entry name" value="GART_AS"/>
</dbReference>
<comment type="caution">
    <text evidence="11">The sequence shown here is derived from an EMBL/GenBank/DDBJ whole genome shotgun (WGS) entry which is preliminary data.</text>
</comment>
<dbReference type="Gene3D" id="3.40.50.170">
    <property type="entry name" value="Formyl transferase, N-terminal domain"/>
    <property type="match status" value="1"/>
</dbReference>
<evidence type="ECO:0000313" key="12">
    <source>
        <dbReference type="Proteomes" id="UP000317839"/>
    </source>
</evidence>
<dbReference type="EC" id="2.1.2.9" evidence="3 8"/>
<evidence type="ECO:0000256" key="6">
    <source>
        <dbReference type="ARBA" id="ARBA00022917"/>
    </source>
</evidence>
<gene>
    <name evidence="8" type="primary">fmt</name>
    <name evidence="11" type="ORF">FLL45_22145</name>
</gene>
<feature type="domain" description="Formyl transferase C-terminal" evidence="10">
    <location>
        <begin position="207"/>
        <end position="305"/>
    </location>
</feature>
<keyword evidence="12" id="KW-1185">Reference proteome</keyword>
<reference evidence="11 12" key="1">
    <citation type="submission" date="2019-06" db="EMBL/GenBank/DDBJ databases">
        <title>Draft genome of Aliikangiella marina GYP-15.</title>
        <authorList>
            <person name="Wang G."/>
        </authorList>
    </citation>
    <scope>NUCLEOTIDE SEQUENCE [LARGE SCALE GENOMIC DNA]</scope>
    <source>
        <strain evidence="11 12">GYP-15</strain>
    </source>
</reference>
<evidence type="ECO:0000259" key="9">
    <source>
        <dbReference type="Pfam" id="PF00551"/>
    </source>
</evidence>
<dbReference type="CDD" id="cd08646">
    <property type="entry name" value="FMT_core_Met-tRNA-FMT_N"/>
    <property type="match status" value="1"/>
</dbReference>
<dbReference type="PROSITE" id="PS00373">
    <property type="entry name" value="GART"/>
    <property type="match status" value="1"/>
</dbReference>
<dbReference type="InterPro" id="IPR005794">
    <property type="entry name" value="Fmt"/>
</dbReference>
<dbReference type="EMBL" id="VIKR01000007">
    <property type="protein sequence ID" value="TQV71030.1"/>
    <property type="molecule type" value="Genomic_DNA"/>
</dbReference>
<dbReference type="InterPro" id="IPR011034">
    <property type="entry name" value="Formyl_transferase-like_C_sf"/>
</dbReference>
<evidence type="ECO:0000256" key="4">
    <source>
        <dbReference type="ARBA" id="ARBA00016014"/>
    </source>
</evidence>
<feature type="binding site" evidence="8">
    <location>
        <begin position="114"/>
        <end position="117"/>
    </location>
    <ligand>
        <name>(6S)-5,6,7,8-tetrahydrofolate</name>
        <dbReference type="ChEBI" id="CHEBI:57453"/>
    </ligand>
</feature>
<dbReference type="Pfam" id="PF00551">
    <property type="entry name" value="Formyl_trans_N"/>
    <property type="match status" value="1"/>
</dbReference>
<dbReference type="Proteomes" id="UP000317839">
    <property type="component" value="Unassembled WGS sequence"/>
</dbReference>
<dbReference type="InterPro" id="IPR002376">
    <property type="entry name" value="Formyl_transf_N"/>
</dbReference>
<keyword evidence="6 8" id="KW-0648">Protein biosynthesis</keyword>
<evidence type="ECO:0000256" key="3">
    <source>
        <dbReference type="ARBA" id="ARBA00012261"/>
    </source>
</evidence>
<dbReference type="PANTHER" id="PTHR11138">
    <property type="entry name" value="METHIONYL-TRNA FORMYLTRANSFERASE"/>
    <property type="match status" value="1"/>
</dbReference>
<sequence length="319" mass="34769">MSDQKLKIIFAGTPEFAAVALKALIDEGHDICAVYCQPDRPSGRGKKLQAGPVKQLALDNDIPVEQPVNFKDPAAVTQLASYHADLMVVVAYGLLLPKAVLDIPQFGCVNIHGSILPRWRGAAPIHRAIEAGDETTGITIMQMDEGLDTGNMLLVKQLPIDATETGSSLHDKLAQLGGEAINQFLANFNPNNLGEVQDDDSANYAHKLHKAEAEIDWQQAAVTIERKVRAFNAWPVCFSYVGEKRLRVWQSALLDQASNKTPGTVVELSKAGIDVVCGDGQLLRLQILQPDGSKAMNAEALLNARRDWFETHPVLGRHD</sequence>
<proteinExistence type="inferred from homology"/>
<dbReference type="CDD" id="cd08704">
    <property type="entry name" value="Met_tRNA_FMT_C"/>
    <property type="match status" value="1"/>
</dbReference>